<organism evidence="3 4">
    <name type="scientific">Paraburkholderia dinghuensis</name>
    <dbReference type="NCBI Taxonomy" id="2305225"/>
    <lineage>
        <taxon>Bacteria</taxon>
        <taxon>Pseudomonadati</taxon>
        <taxon>Pseudomonadota</taxon>
        <taxon>Betaproteobacteria</taxon>
        <taxon>Burkholderiales</taxon>
        <taxon>Burkholderiaceae</taxon>
        <taxon>Paraburkholderia</taxon>
    </lineage>
</organism>
<dbReference type="GO" id="GO:0016853">
    <property type="term" value="F:isomerase activity"/>
    <property type="evidence" value="ECO:0007669"/>
    <property type="project" value="UniProtKB-KW"/>
</dbReference>
<dbReference type="PANTHER" id="PTHR11941:SF54">
    <property type="entry name" value="ENOYL-COA HYDRATASE, MITOCHONDRIAL"/>
    <property type="match status" value="1"/>
</dbReference>
<dbReference type="SUPFAM" id="SSF52096">
    <property type="entry name" value="ClpP/crotonase"/>
    <property type="match status" value="1"/>
</dbReference>
<proteinExistence type="inferred from homology"/>
<dbReference type="PANTHER" id="PTHR11941">
    <property type="entry name" value="ENOYL-COA HYDRATASE-RELATED"/>
    <property type="match status" value="1"/>
</dbReference>
<dbReference type="InterPro" id="IPR001753">
    <property type="entry name" value="Enoyl-CoA_hydra/iso"/>
</dbReference>
<dbReference type="RefSeq" id="WP_124151084.1">
    <property type="nucleotide sequence ID" value="NZ_RQIS01000007.1"/>
</dbReference>
<dbReference type="InterPro" id="IPR029045">
    <property type="entry name" value="ClpP/crotonase-like_dom_sf"/>
</dbReference>
<dbReference type="PROSITE" id="PS00166">
    <property type="entry name" value="ENOYL_COA_HYDRATASE"/>
    <property type="match status" value="1"/>
</dbReference>
<dbReference type="Gene3D" id="3.90.226.10">
    <property type="entry name" value="2-enoyl-CoA Hydratase, Chain A, domain 1"/>
    <property type="match status" value="1"/>
</dbReference>
<comment type="similarity">
    <text evidence="1 2">Belongs to the enoyl-CoA hydratase/isomerase family.</text>
</comment>
<evidence type="ECO:0000256" key="2">
    <source>
        <dbReference type="RuleBase" id="RU003707"/>
    </source>
</evidence>
<accession>A0A3N6Q2C6</accession>
<comment type="caution">
    <text evidence="3">The sequence shown here is derived from an EMBL/GenBank/DDBJ whole genome shotgun (WGS) entry which is preliminary data.</text>
</comment>
<dbReference type="EMBL" id="RQIS01000007">
    <property type="protein sequence ID" value="RQH06406.1"/>
    <property type="molecule type" value="Genomic_DNA"/>
</dbReference>
<name>A0A3N6Q2C6_9BURK</name>
<gene>
    <name evidence="3" type="ORF">D1Y85_10985</name>
</gene>
<sequence>MTSKPSAHSAAHSVGLAPELIIAGPIATITLRRPDMANRLEPEDLHLIRAYIRNVNAQREVLVLRLCAEGRQFCAGFNIGRMADGNAGASFEALTNELEQARPVTIAAINGGVYGGATDLALACDFRIGVETTQMFVPAARLSLLFYRGGLQRYVSRLGLNVAKKVLLQAATFDAAQMLACGFLDTVVAPSALREETDRLTGELAAMAPLALLGMKKHLNRIAVGTFDAAAFERDIAEADASDDLREGALAWKEKRKPVFRGE</sequence>
<dbReference type="GO" id="GO:0006635">
    <property type="term" value="P:fatty acid beta-oxidation"/>
    <property type="evidence" value="ECO:0007669"/>
    <property type="project" value="TreeGrafter"/>
</dbReference>
<dbReference type="InterPro" id="IPR018376">
    <property type="entry name" value="Enoyl-CoA_hyd/isom_CS"/>
</dbReference>
<evidence type="ECO:0000313" key="4">
    <source>
        <dbReference type="Proteomes" id="UP000272778"/>
    </source>
</evidence>
<keyword evidence="3" id="KW-0413">Isomerase</keyword>
<protein>
    <submittedName>
        <fullName evidence="3">Enoyl-CoA hydratase/isomerase family protein</fullName>
    </submittedName>
</protein>
<dbReference type="AlphaFoldDB" id="A0A3N6Q2C6"/>
<dbReference type="Proteomes" id="UP000272778">
    <property type="component" value="Unassembled WGS sequence"/>
</dbReference>
<keyword evidence="4" id="KW-1185">Reference proteome</keyword>
<dbReference type="OrthoDB" id="2862111at2"/>
<dbReference type="CDD" id="cd06558">
    <property type="entry name" value="crotonase-like"/>
    <property type="match status" value="1"/>
</dbReference>
<reference evidence="3 4" key="1">
    <citation type="submission" date="2018-11" db="EMBL/GenBank/DDBJ databases">
        <title>Paraburkholderia sp. DHOA04, isolated from soil.</title>
        <authorList>
            <person name="Gao Z.-H."/>
            <person name="Qiu L.-H."/>
            <person name="Fu J.-C."/>
        </authorList>
    </citation>
    <scope>NUCLEOTIDE SEQUENCE [LARGE SCALE GENOMIC DNA]</scope>
    <source>
        <strain evidence="3 4">DHOA04</strain>
    </source>
</reference>
<evidence type="ECO:0000313" key="3">
    <source>
        <dbReference type="EMBL" id="RQH06406.1"/>
    </source>
</evidence>
<dbReference type="Pfam" id="PF00378">
    <property type="entry name" value="ECH_1"/>
    <property type="match status" value="1"/>
</dbReference>
<evidence type="ECO:0000256" key="1">
    <source>
        <dbReference type="ARBA" id="ARBA00005254"/>
    </source>
</evidence>